<keyword evidence="2" id="KW-1185">Reference proteome</keyword>
<reference evidence="1" key="2">
    <citation type="submission" date="2023-01" db="EMBL/GenBank/DDBJ databases">
        <authorList>
            <person name="Sun Q."/>
            <person name="Evtushenko L."/>
        </authorList>
    </citation>
    <scope>NUCLEOTIDE SEQUENCE</scope>
    <source>
        <strain evidence="1">VKM B-1499</strain>
    </source>
</reference>
<dbReference type="Proteomes" id="UP001143509">
    <property type="component" value="Unassembled WGS sequence"/>
</dbReference>
<evidence type="ECO:0000313" key="2">
    <source>
        <dbReference type="Proteomes" id="UP001143509"/>
    </source>
</evidence>
<organism evidence="1 2">
    <name type="scientific">Brevundimonas intermedia</name>
    <dbReference type="NCBI Taxonomy" id="74315"/>
    <lineage>
        <taxon>Bacteria</taxon>
        <taxon>Pseudomonadati</taxon>
        <taxon>Pseudomonadota</taxon>
        <taxon>Alphaproteobacteria</taxon>
        <taxon>Caulobacterales</taxon>
        <taxon>Caulobacteraceae</taxon>
        <taxon>Brevundimonas</taxon>
    </lineage>
</organism>
<protein>
    <recommendedName>
        <fullName evidence="3">DUF4279 domain-containing protein</fullName>
    </recommendedName>
</protein>
<accession>A0ABQ5TB98</accession>
<proteinExistence type="predicted"/>
<evidence type="ECO:0000313" key="1">
    <source>
        <dbReference type="EMBL" id="GLK50089.1"/>
    </source>
</evidence>
<name>A0ABQ5TB98_9CAUL</name>
<gene>
    <name evidence="1" type="ORF">GCM10017620_30630</name>
</gene>
<evidence type="ECO:0008006" key="3">
    <source>
        <dbReference type="Google" id="ProtNLM"/>
    </source>
</evidence>
<reference evidence="1" key="1">
    <citation type="journal article" date="2014" name="Int. J. Syst. Evol. Microbiol.">
        <title>Complete genome of a new Firmicutes species belonging to the dominant human colonic microbiota ('Ruminococcus bicirculans') reveals two chromosomes and a selective capacity to utilize plant glucans.</title>
        <authorList>
            <consortium name="NISC Comparative Sequencing Program"/>
            <person name="Wegmann U."/>
            <person name="Louis P."/>
            <person name="Goesmann A."/>
            <person name="Henrissat B."/>
            <person name="Duncan S.H."/>
            <person name="Flint H.J."/>
        </authorList>
    </citation>
    <scope>NUCLEOTIDE SEQUENCE</scope>
    <source>
        <strain evidence="1">VKM B-1499</strain>
    </source>
</reference>
<dbReference type="EMBL" id="BSFD01000011">
    <property type="protein sequence ID" value="GLK50089.1"/>
    <property type="molecule type" value="Genomic_DNA"/>
</dbReference>
<sequence length="131" mass="14609">MSAEIPISFQVRHPTFNADDLADRLSLPAQIRQTVGQKRSTPTGRELSGEYVESFCSFRLPTKSEQAELELSQFITDKLSDKADELRMIADSGGTAEFYITFARDGAFQTLSPALIQQLAALRVGFALDWY</sequence>
<dbReference type="RefSeq" id="WP_271166250.1">
    <property type="nucleotide sequence ID" value="NZ_BSFD01000011.1"/>
</dbReference>
<comment type="caution">
    <text evidence="1">The sequence shown here is derived from an EMBL/GenBank/DDBJ whole genome shotgun (WGS) entry which is preliminary data.</text>
</comment>